<reference evidence="1 2" key="1">
    <citation type="journal article" date="2012" name="Stand. Genomic Sci.">
        <title>Complete genome sequence of Terriglobus saanensis type strain SP1PR4(T), an Acidobacteria from tundra soil.</title>
        <authorList>
            <person name="Rawat S.R."/>
            <person name="Mannisto M.K."/>
            <person name="Starovoytov V."/>
            <person name="Goodwin L."/>
            <person name="Nolan M."/>
            <person name="Hauser L."/>
            <person name="Land M."/>
            <person name="Davenport K.W."/>
            <person name="Woyke T."/>
            <person name="Haggblom M.M."/>
        </authorList>
    </citation>
    <scope>NUCLEOTIDE SEQUENCE</scope>
    <source>
        <strain evidence="2">ATCC BAA-1853 / DSM 23119 / SP1PR4</strain>
    </source>
</reference>
<dbReference type="KEGG" id="tsa:AciPR4_2343"/>
<accession>E8UXW0</accession>
<dbReference type="EMBL" id="CP002467">
    <property type="protein sequence ID" value="ADV83126.1"/>
    <property type="molecule type" value="Genomic_DNA"/>
</dbReference>
<evidence type="ECO:0000313" key="1">
    <source>
        <dbReference type="EMBL" id="ADV83126.1"/>
    </source>
</evidence>
<keyword evidence="2" id="KW-1185">Reference proteome</keyword>
<proteinExistence type="predicted"/>
<dbReference type="HOGENOM" id="CLU_2467957_0_0_0"/>
<dbReference type="STRING" id="401053.AciPR4_2343"/>
<sequence length="88" mass="9701">MENYISKDMFAPLCPRFAKTCQNEGAIVPISYSPRFLGGSVRLLFAFHFAEPLPISGRGEGRKTRIMPQDGRGLRSILKGLGAFLGEI</sequence>
<protein>
    <submittedName>
        <fullName evidence="1">Uncharacterized protein</fullName>
    </submittedName>
</protein>
<name>E8UXW0_TERSS</name>
<dbReference type="Proteomes" id="UP000006844">
    <property type="component" value="Chromosome"/>
</dbReference>
<evidence type="ECO:0000313" key="2">
    <source>
        <dbReference type="Proteomes" id="UP000006844"/>
    </source>
</evidence>
<gene>
    <name evidence="1" type="ordered locus">AciPR4_2343</name>
</gene>
<organism evidence="1 2">
    <name type="scientific">Terriglobus saanensis (strain ATCC BAA-1853 / DSM 23119 / SP1PR4)</name>
    <dbReference type="NCBI Taxonomy" id="401053"/>
    <lineage>
        <taxon>Bacteria</taxon>
        <taxon>Pseudomonadati</taxon>
        <taxon>Acidobacteriota</taxon>
        <taxon>Terriglobia</taxon>
        <taxon>Terriglobales</taxon>
        <taxon>Acidobacteriaceae</taxon>
        <taxon>Terriglobus</taxon>
    </lineage>
</organism>
<dbReference type="AlphaFoldDB" id="E8UXW0"/>